<dbReference type="Gene3D" id="3.60.15.10">
    <property type="entry name" value="Ribonuclease Z/Hydroxyacylglutathione hydrolase-like"/>
    <property type="match status" value="1"/>
</dbReference>
<evidence type="ECO:0000313" key="2">
    <source>
        <dbReference type="Proteomes" id="UP000198432"/>
    </source>
</evidence>
<protein>
    <submittedName>
        <fullName evidence="1">Beta-lactamase superfamily domain-containing protein</fullName>
    </submittedName>
</protein>
<sequence>MKKPFRITLYLIAFLVLLTAVAGCSLMKLSPQFGAEAEGARLERIQQSPNYANGEFRNLVETNMDLGFKGYIKLLSSRIFGDNENQTPDRKIPVRKIEADRLQRVPDSATVVTWLGHSAFLIEIDGKRLLLDPMLGNRASPLSFMGPRRFSELPVTAGEMPQVDAVLISHDHYDHLDLGSIQELAEKTEHFYVPLGLGMCH</sequence>
<dbReference type="PANTHER" id="PTHR15032">
    <property type="entry name" value="N-ACYL-PHOSPHATIDYLETHANOLAMINE-HYDROLYZING PHOSPHOLIPASE D"/>
    <property type="match status" value="1"/>
</dbReference>
<dbReference type="PANTHER" id="PTHR15032:SF4">
    <property type="entry name" value="N-ACYL-PHOSPHATIDYLETHANOLAMINE-HYDROLYZING PHOSPHOLIPASE D"/>
    <property type="match status" value="1"/>
</dbReference>
<reference evidence="2" key="1">
    <citation type="submission" date="2017-06" db="EMBL/GenBank/DDBJ databases">
        <authorList>
            <person name="Varghese N."/>
            <person name="Submissions S."/>
        </authorList>
    </citation>
    <scope>NUCLEOTIDE SEQUENCE [LARGE SCALE GENOMIC DNA]</scope>
    <source>
        <strain evidence="2">NKM1</strain>
    </source>
</reference>
<gene>
    <name evidence="1" type="ORF">SAMN06296052_10814</name>
</gene>
<keyword evidence="2" id="KW-1185">Reference proteome</keyword>
<dbReference type="InterPro" id="IPR036866">
    <property type="entry name" value="RibonucZ/Hydroxyglut_hydro"/>
</dbReference>
<dbReference type="SUPFAM" id="SSF56281">
    <property type="entry name" value="Metallo-hydrolase/oxidoreductase"/>
    <property type="match status" value="1"/>
</dbReference>
<dbReference type="Proteomes" id="UP000198432">
    <property type="component" value="Unassembled WGS sequence"/>
</dbReference>
<dbReference type="Pfam" id="PF13483">
    <property type="entry name" value="Lactamase_B_3"/>
    <property type="match status" value="1"/>
</dbReference>
<proteinExistence type="predicted"/>
<organism evidence="1 2">
    <name type="scientific">Pontibacter ummariensis</name>
    <dbReference type="NCBI Taxonomy" id="1610492"/>
    <lineage>
        <taxon>Bacteria</taxon>
        <taxon>Pseudomonadati</taxon>
        <taxon>Bacteroidota</taxon>
        <taxon>Cytophagia</taxon>
        <taxon>Cytophagales</taxon>
        <taxon>Hymenobacteraceae</taxon>
        <taxon>Pontibacter</taxon>
    </lineage>
</organism>
<dbReference type="PROSITE" id="PS51257">
    <property type="entry name" value="PROKAR_LIPOPROTEIN"/>
    <property type="match status" value="1"/>
</dbReference>
<dbReference type="AlphaFoldDB" id="A0A239F615"/>
<evidence type="ECO:0000313" key="1">
    <source>
        <dbReference type="EMBL" id="SNS51928.1"/>
    </source>
</evidence>
<dbReference type="RefSeq" id="WP_258179025.1">
    <property type="nucleotide sequence ID" value="NZ_FZOQ01000008.1"/>
</dbReference>
<dbReference type="EMBL" id="FZOQ01000008">
    <property type="protein sequence ID" value="SNS51928.1"/>
    <property type="molecule type" value="Genomic_DNA"/>
</dbReference>
<dbReference type="GO" id="GO:0005737">
    <property type="term" value="C:cytoplasm"/>
    <property type="evidence" value="ECO:0007669"/>
    <property type="project" value="TreeGrafter"/>
</dbReference>
<name>A0A239F615_9BACT</name>
<accession>A0A239F615</accession>